<gene>
    <name evidence="1" type="ORF">VFH_I479200</name>
</gene>
<accession>A0AAV0YYE4</accession>
<dbReference type="Proteomes" id="UP001157006">
    <property type="component" value="Chromosome 1L"/>
</dbReference>
<protein>
    <submittedName>
        <fullName evidence="1">Uncharacterized protein</fullName>
    </submittedName>
</protein>
<proteinExistence type="predicted"/>
<evidence type="ECO:0000313" key="2">
    <source>
        <dbReference type="Proteomes" id="UP001157006"/>
    </source>
</evidence>
<name>A0AAV0YYE4_VICFA</name>
<sequence length="102" mass="11826">MLNFFTELQRTFEIPDEQDKILEETKSEEASLPVHVLWKEARVGKNQAVDPDVQRVYTECETLSQSASTGEESVLSRVLDAPENFPRAFHLANYTYRHRIID</sequence>
<keyword evidence="2" id="KW-1185">Reference proteome</keyword>
<dbReference type="AlphaFoldDB" id="A0AAV0YYE4"/>
<organism evidence="1 2">
    <name type="scientific">Vicia faba</name>
    <name type="common">Broad bean</name>
    <name type="synonym">Faba vulgaris</name>
    <dbReference type="NCBI Taxonomy" id="3906"/>
    <lineage>
        <taxon>Eukaryota</taxon>
        <taxon>Viridiplantae</taxon>
        <taxon>Streptophyta</taxon>
        <taxon>Embryophyta</taxon>
        <taxon>Tracheophyta</taxon>
        <taxon>Spermatophyta</taxon>
        <taxon>Magnoliopsida</taxon>
        <taxon>eudicotyledons</taxon>
        <taxon>Gunneridae</taxon>
        <taxon>Pentapetalae</taxon>
        <taxon>rosids</taxon>
        <taxon>fabids</taxon>
        <taxon>Fabales</taxon>
        <taxon>Fabaceae</taxon>
        <taxon>Papilionoideae</taxon>
        <taxon>50 kb inversion clade</taxon>
        <taxon>NPAAA clade</taxon>
        <taxon>Hologalegina</taxon>
        <taxon>IRL clade</taxon>
        <taxon>Fabeae</taxon>
        <taxon>Vicia</taxon>
    </lineage>
</organism>
<evidence type="ECO:0000313" key="1">
    <source>
        <dbReference type="EMBL" id="CAI8591250.1"/>
    </source>
</evidence>
<reference evidence="1 2" key="1">
    <citation type="submission" date="2023-01" db="EMBL/GenBank/DDBJ databases">
        <authorList>
            <person name="Kreplak J."/>
        </authorList>
    </citation>
    <scope>NUCLEOTIDE SEQUENCE [LARGE SCALE GENOMIC DNA]</scope>
</reference>
<dbReference type="EMBL" id="OX451736">
    <property type="protein sequence ID" value="CAI8591250.1"/>
    <property type="molecule type" value="Genomic_DNA"/>
</dbReference>